<feature type="region of interest" description="Disordered" evidence="1">
    <location>
        <begin position="451"/>
        <end position="483"/>
    </location>
</feature>
<feature type="compositionally biased region" description="Basic residues" evidence="1">
    <location>
        <begin position="1000"/>
        <end position="1017"/>
    </location>
</feature>
<evidence type="ECO:0000256" key="1">
    <source>
        <dbReference type="SAM" id="MobiDB-lite"/>
    </source>
</evidence>
<feature type="compositionally biased region" description="Polar residues" evidence="1">
    <location>
        <begin position="1801"/>
        <end position="1812"/>
    </location>
</feature>
<feature type="compositionally biased region" description="Basic and acidic residues" evidence="1">
    <location>
        <begin position="172"/>
        <end position="181"/>
    </location>
</feature>
<feature type="compositionally biased region" description="Basic and acidic residues" evidence="1">
    <location>
        <begin position="1767"/>
        <end position="1790"/>
    </location>
</feature>
<dbReference type="EMBL" id="LR786846">
    <property type="protein sequence ID" value="CAB3262708.1"/>
    <property type="molecule type" value="mRNA"/>
</dbReference>
<feature type="compositionally biased region" description="Basic and acidic residues" evidence="1">
    <location>
        <begin position="1615"/>
        <end position="1625"/>
    </location>
</feature>
<feature type="region of interest" description="Disordered" evidence="1">
    <location>
        <begin position="1660"/>
        <end position="1685"/>
    </location>
</feature>
<proteinExistence type="evidence at transcript level"/>
<feature type="compositionally biased region" description="Polar residues" evidence="1">
    <location>
        <begin position="2041"/>
        <end position="2056"/>
    </location>
</feature>
<feature type="compositionally biased region" description="Polar residues" evidence="1">
    <location>
        <begin position="1478"/>
        <end position="1497"/>
    </location>
</feature>
<feature type="compositionally biased region" description="Basic residues" evidence="1">
    <location>
        <begin position="921"/>
        <end position="931"/>
    </location>
</feature>
<feature type="region of interest" description="Disordered" evidence="1">
    <location>
        <begin position="1140"/>
        <end position="1183"/>
    </location>
</feature>
<feature type="compositionally biased region" description="Basic and acidic residues" evidence="1">
    <location>
        <begin position="1029"/>
        <end position="1038"/>
    </location>
</feature>
<feature type="compositionally biased region" description="Polar residues" evidence="1">
    <location>
        <begin position="94"/>
        <end position="118"/>
    </location>
</feature>
<feature type="compositionally biased region" description="Polar residues" evidence="1">
    <location>
        <begin position="1449"/>
        <end position="1460"/>
    </location>
</feature>
<feature type="region of interest" description="Disordered" evidence="1">
    <location>
        <begin position="1449"/>
        <end position="1537"/>
    </location>
</feature>
<organism evidence="2">
    <name type="scientific">Phallusia mammillata</name>
    <dbReference type="NCBI Taxonomy" id="59560"/>
    <lineage>
        <taxon>Eukaryota</taxon>
        <taxon>Metazoa</taxon>
        <taxon>Chordata</taxon>
        <taxon>Tunicata</taxon>
        <taxon>Ascidiacea</taxon>
        <taxon>Phlebobranchia</taxon>
        <taxon>Ascidiidae</taxon>
        <taxon>Phallusia</taxon>
    </lineage>
</organism>
<feature type="region of interest" description="Disordered" evidence="1">
    <location>
        <begin position="1592"/>
        <end position="1632"/>
    </location>
</feature>
<feature type="compositionally biased region" description="Basic and acidic residues" evidence="1">
    <location>
        <begin position="1103"/>
        <end position="1118"/>
    </location>
</feature>
<feature type="compositionally biased region" description="Basic residues" evidence="1">
    <location>
        <begin position="1665"/>
        <end position="1678"/>
    </location>
</feature>
<feature type="compositionally biased region" description="Basic and acidic residues" evidence="1">
    <location>
        <begin position="1851"/>
        <end position="1867"/>
    </location>
</feature>
<feature type="compositionally biased region" description="Basic and acidic residues" evidence="1">
    <location>
        <begin position="932"/>
        <end position="950"/>
    </location>
</feature>
<feature type="region of interest" description="Disordered" evidence="1">
    <location>
        <begin position="835"/>
        <end position="857"/>
    </location>
</feature>
<reference evidence="2" key="1">
    <citation type="submission" date="2020-04" db="EMBL/GenBank/DDBJ databases">
        <authorList>
            <person name="Neveu A P."/>
        </authorList>
    </citation>
    <scope>NUCLEOTIDE SEQUENCE</scope>
    <source>
        <tissue evidence="2">Whole embryo</tissue>
    </source>
</reference>
<name>A0A6F9DI99_9ASCI</name>
<feature type="compositionally biased region" description="Polar residues" evidence="1">
    <location>
        <begin position="135"/>
        <end position="152"/>
    </location>
</feature>
<protein>
    <submittedName>
        <fullName evidence="2">Uncharacterized protein LOC100182097</fullName>
    </submittedName>
</protein>
<gene>
    <name evidence="2" type="primary">LOC100182097</name>
</gene>
<accession>A0A6F9DI99</accession>
<feature type="region of interest" description="Disordered" evidence="1">
    <location>
        <begin position="685"/>
        <end position="707"/>
    </location>
</feature>
<sequence>MSTAPMIAQHDFCPMCVRMPVMSPYQQCPQYMYYSGMPMAGPDLCRILPGASYVPAAPSAMPYPPNMQVPLGMSLLRQTGGLPPDPGPQAFGASRSNGNRFPNTNLDTGANECTQDGRQTTRSRSNLRGRGSRTQNRTRNSNFSQSRNTSIAASKIKQRYSIYRKQTNSRSKSKEKDHTRSGDQAMPSVEPVELSSIACIEEGRDTDYDSWEEVENEDVPVTNASTWLDDTRMVMEAPALTNRHKHIGAHSKQTTKGRLPMDYTLINDKTFSYVNYNPEMVPLKLDKMWIHSGSPKPQRKSAVGPTVSGTSPQRADSALKTIKPALCIAAASGEDTTGTCEMSIRHLTNDEVYYVVRPKAKPCNENNKTDAASKSCQGCNHVPKCATCCCTVSRSLVDRGVMQAPNQASQVIQMFGDSEIWDAGDMNNKQTPVALPGAEPRARRLSAFANISGGSSSDKHQSPLPLDPNNNNNNENEPTERSKEFWWDRSTDIGYRERGRNVEHFIHPTTLGEDELDDTRISGAFIQEVDDFVVVDTAPKASTTQAIDVNNNESDNKNQQDSLMIEEGNASQDRRKLDVDWNSIRSVVPKEYATRSYTQEGTAEVYDFDSTLGLVSCPGDESVRLATSKHSATSSNGHRPISEQDNAIVAFVERPGGPDGRCENESSTSSLTISLSPSEEIPQVVNTSTRHVEARRVTTPSSKVRPVKNWGKHDVRLLLIATTGSSSPSSTTTWCPPSASTPSFSTTTSVHPHLVTGRTVKSTANEKLQSIQSQKQARSLPSSPKGRLFHLSANKHRSMAASAECIPAVLQQNQQWNTITETPDRELQIDCQDFNKPSAADRYDRRRTDSPDFWRKPSENRHKTYLLTPASSELLAQSPTKDTQADQNVEAVAAISKYGNDATATLTIKPIHQSRASGIPRPKKSKAPQHVHHSDQHERITAKPITDTDRPAVIAQETTQQGKSLLSGTASTSPTSSHTVTPATTPEFGRLGPTGSKTVVKTKRRSSASSRNKRGARKTIITSVNASEKTSKKTDKVKRAPTPAERNKTKEKFFVPAKPTTGSYREPASRHQKLSLSNRVVSGRAPTRRSPRTARSTLSTKHISTEKASKEPPTKPEKSAASQRAMLRSELARVFAAHEHAQPPAVKHTTGSHLPDKSNKTKRPKNTVSTQQTSVENQPDVALPTSTSTVTCVLDTSDVEDVTHGHVHSSIQTIVHKLVKQTTSHHDKPVCSPSLAALREKGLYRFQAEIYQTVVDTSSARVTTVQKRASTAPNSPIHNSTLASSKRSVSLSDVFYDSTVDPSLSVWHTKLQEDQDISSSFIGLLSHQDHEVDSSVNQSASAEHPDEPQSIVQRFRDIHGKGSTYVGFSPPTMTPPEKFLSPQKRVNEDSLIYQANNDRPSLPEEPLVDENLKSMDDTRSSRVLSEDLENEIRKKVEILLHSVKEDSLQSNRGCSSFTANSEKKASVGSARGRKKSLDQSTQTSDLKDQGSPNTAQQSSLKLSVPPKKPPRSNSPSNLSNRIASQELQQTKTVVTTTATSTVNGSPIVPYYPLLTSFSRFSPHRHPHFLSPTFIPVNISQQFYRAPGVAWPNVSTHSQSSDNSIDLSAESQFKTSHTDQSQRRASDSGNVQDMAPSVVMLPATGMLPSYYIPPVYPDAPRPKAPAGRKSKPVLRRRRSFPGPISSSSVAKARLNRRYGLARNYAAVKFAKPTPLALNQSHPVTRPQVVRRPRFARSSLSDDVVFQSIEQRSGAPVFVTKPKTPLPKAADKEAAEKPTKNETNDAEEKKAAEVWLSSGGDTGYTSGATSSGRTTPEAVDSHPERPTQRLDAIPEDSKQQVDTSVQDTSVQDTTKDVSEDHQDVVEDKHSKSKKVTHFQTIKRIKRFMSTKKVGKHDHTVANPEQIRTEQDASEVEDSRMFLRKSKTDTKLPKKSDTTVTHVGKGAAVREIFKKSKKSSIDKGSNSTLKGTEEFKNVSAKIASRPGAETNRPPGPRENYDMKLALLKPSFVAVAPSEIRPVEDQQKNVTHIADKPAPNPGSALDTSIQRTNTRRSVSTPGIRINSETGDVIDEEKSAHTTSMAQHQPMHKILSSTAIDDDSLEDGASQSRTLQNYAASSELQVTDEQLNLMGKSRESTVI</sequence>
<feature type="compositionally biased region" description="Low complexity" evidence="1">
    <location>
        <begin position="1498"/>
        <end position="1521"/>
    </location>
</feature>
<feature type="compositionally biased region" description="Basic and acidic residues" evidence="1">
    <location>
        <begin position="839"/>
        <end position="857"/>
    </location>
</feature>
<feature type="region of interest" description="Disordered" evidence="1">
    <location>
        <begin position="2029"/>
        <end position="2065"/>
    </location>
</feature>
<feature type="compositionally biased region" description="Low complexity" evidence="1">
    <location>
        <begin position="964"/>
        <end position="985"/>
    </location>
</feature>
<feature type="compositionally biased region" description="Polar residues" evidence="1">
    <location>
        <begin position="1838"/>
        <end position="1850"/>
    </location>
</feature>
<feature type="region of interest" description="Disordered" evidence="1">
    <location>
        <begin position="908"/>
        <end position="1125"/>
    </location>
</feature>
<feature type="compositionally biased region" description="Basic and acidic residues" evidence="1">
    <location>
        <begin position="1817"/>
        <end position="1826"/>
    </location>
</feature>
<feature type="region of interest" description="Disordered" evidence="1">
    <location>
        <begin position="1754"/>
        <end position="1872"/>
    </location>
</feature>
<feature type="region of interest" description="Disordered" evidence="1">
    <location>
        <begin position="292"/>
        <end position="314"/>
    </location>
</feature>
<feature type="compositionally biased region" description="Polar residues" evidence="1">
    <location>
        <begin position="1166"/>
        <end position="1177"/>
    </location>
</feature>
<evidence type="ECO:0000313" key="2">
    <source>
        <dbReference type="EMBL" id="CAB3262708.1"/>
    </source>
</evidence>
<feature type="region of interest" description="Disordered" evidence="1">
    <location>
        <begin position="77"/>
        <end position="189"/>
    </location>
</feature>
<feature type="compositionally biased region" description="Polar residues" evidence="1">
    <location>
        <begin position="1592"/>
        <end position="1614"/>
    </location>
</feature>